<sequence length="95" mass="9788">MKQLVLYVASPCSDSWVVAGQGCYSTGGPALLQAAAVEVQGVLLYCSSGSPGGPALLQQWKSRGSCSTAAVEVELSNCRPAAKAAITQYLDIQIP</sequence>
<comment type="caution">
    <text evidence="1">The sequence shown here is derived from an EMBL/GenBank/DDBJ whole genome shotgun (WGS) entry which is preliminary data.</text>
</comment>
<evidence type="ECO:0000313" key="1">
    <source>
        <dbReference type="EMBL" id="KAK5922969.1"/>
    </source>
</evidence>
<dbReference type="EMBL" id="JAURVH010001522">
    <property type="protein sequence ID" value="KAK5922969.1"/>
    <property type="molecule type" value="Genomic_DNA"/>
</dbReference>
<gene>
    <name evidence="1" type="ORF">CgunFtcFv8_020187</name>
</gene>
<proteinExistence type="predicted"/>
<protein>
    <submittedName>
        <fullName evidence="1">Uncharacterized protein</fullName>
    </submittedName>
</protein>
<name>A0AAN8HNP4_CHAGU</name>
<evidence type="ECO:0000313" key="2">
    <source>
        <dbReference type="Proteomes" id="UP001331515"/>
    </source>
</evidence>
<dbReference type="Proteomes" id="UP001331515">
    <property type="component" value="Unassembled WGS sequence"/>
</dbReference>
<organism evidence="1 2">
    <name type="scientific">Champsocephalus gunnari</name>
    <name type="common">Mackerel icefish</name>
    <dbReference type="NCBI Taxonomy" id="52237"/>
    <lineage>
        <taxon>Eukaryota</taxon>
        <taxon>Metazoa</taxon>
        <taxon>Chordata</taxon>
        <taxon>Craniata</taxon>
        <taxon>Vertebrata</taxon>
        <taxon>Euteleostomi</taxon>
        <taxon>Actinopterygii</taxon>
        <taxon>Neopterygii</taxon>
        <taxon>Teleostei</taxon>
        <taxon>Neoteleostei</taxon>
        <taxon>Acanthomorphata</taxon>
        <taxon>Eupercaria</taxon>
        <taxon>Perciformes</taxon>
        <taxon>Notothenioidei</taxon>
        <taxon>Channichthyidae</taxon>
        <taxon>Champsocephalus</taxon>
    </lineage>
</organism>
<keyword evidence="2" id="KW-1185">Reference proteome</keyword>
<accession>A0AAN8HNP4</accession>
<reference evidence="1 2" key="1">
    <citation type="journal article" date="2023" name="Mol. Biol. Evol.">
        <title>Genomics of Secondarily Temperate Adaptation in the Only Non-Antarctic Icefish.</title>
        <authorList>
            <person name="Rivera-Colon A.G."/>
            <person name="Rayamajhi N."/>
            <person name="Minhas B.F."/>
            <person name="Madrigal G."/>
            <person name="Bilyk K.T."/>
            <person name="Yoon V."/>
            <person name="Hune M."/>
            <person name="Gregory S."/>
            <person name="Cheng C.H.C."/>
            <person name="Catchen J.M."/>
        </authorList>
    </citation>
    <scope>NUCLEOTIDE SEQUENCE [LARGE SCALE GENOMIC DNA]</scope>
    <source>
        <tissue evidence="1">White muscle</tissue>
    </source>
</reference>
<dbReference type="AlphaFoldDB" id="A0AAN8HNP4"/>